<keyword evidence="6 17" id="KW-0479">Metal-binding</keyword>
<dbReference type="EMBL" id="SVNY01000006">
    <property type="protein sequence ID" value="MBE6834234.1"/>
    <property type="molecule type" value="Genomic_DNA"/>
</dbReference>
<evidence type="ECO:0000256" key="12">
    <source>
        <dbReference type="ARBA" id="ARBA00022989"/>
    </source>
</evidence>
<dbReference type="Gene3D" id="3.40.50.1000">
    <property type="entry name" value="HAD superfamily/HAD-like"/>
    <property type="match status" value="1"/>
</dbReference>
<dbReference type="PANTHER" id="PTHR43520:SF8">
    <property type="entry name" value="P-TYPE CU(+) TRANSPORTER"/>
    <property type="match status" value="1"/>
</dbReference>
<evidence type="ECO:0000256" key="17">
    <source>
        <dbReference type="RuleBase" id="RU362081"/>
    </source>
</evidence>
<dbReference type="InterPro" id="IPR059000">
    <property type="entry name" value="ATPase_P-type_domA"/>
</dbReference>
<dbReference type="PROSITE" id="PS00154">
    <property type="entry name" value="ATPASE_E1_E2"/>
    <property type="match status" value="1"/>
</dbReference>
<dbReference type="GO" id="GO:0055070">
    <property type="term" value="P:copper ion homeostasis"/>
    <property type="evidence" value="ECO:0007669"/>
    <property type="project" value="TreeGrafter"/>
</dbReference>
<keyword evidence="11" id="KW-1278">Translocase</keyword>
<dbReference type="SUPFAM" id="SSF56784">
    <property type="entry name" value="HAD-like"/>
    <property type="match status" value="1"/>
</dbReference>
<dbReference type="Pfam" id="PF00702">
    <property type="entry name" value="Hydrolase"/>
    <property type="match status" value="1"/>
</dbReference>
<reference evidence="19" key="1">
    <citation type="submission" date="2019-04" db="EMBL/GenBank/DDBJ databases">
        <title>Evolution of Biomass-Degrading Anaerobic Consortia Revealed by Metagenomics.</title>
        <authorList>
            <person name="Peng X."/>
        </authorList>
    </citation>
    <scope>NUCLEOTIDE SEQUENCE</scope>
    <source>
        <strain evidence="19">SIG551</strain>
    </source>
</reference>
<proteinExistence type="inferred from homology"/>
<comment type="catalytic activity">
    <reaction evidence="16">
        <text>Cu(+)(in) + ATP + H2O = Cu(+)(out) + ADP + phosphate + H(+)</text>
        <dbReference type="Rhea" id="RHEA:25792"/>
        <dbReference type="ChEBI" id="CHEBI:15377"/>
        <dbReference type="ChEBI" id="CHEBI:15378"/>
        <dbReference type="ChEBI" id="CHEBI:30616"/>
        <dbReference type="ChEBI" id="CHEBI:43474"/>
        <dbReference type="ChEBI" id="CHEBI:49552"/>
        <dbReference type="ChEBI" id="CHEBI:456216"/>
        <dbReference type="EC" id="7.2.2.8"/>
    </reaction>
</comment>
<keyword evidence="17" id="KW-1003">Cell membrane</keyword>
<feature type="transmembrane region" description="Helical" evidence="17">
    <location>
        <begin position="214"/>
        <end position="231"/>
    </location>
</feature>
<dbReference type="CDD" id="cd02094">
    <property type="entry name" value="P-type_ATPase_Cu-like"/>
    <property type="match status" value="1"/>
</dbReference>
<evidence type="ECO:0000256" key="5">
    <source>
        <dbReference type="ARBA" id="ARBA00022692"/>
    </source>
</evidence>
<dbReference type="CDD" id="cd00371">
    <property type="entry name" value="HMA"/>
    <property type="match status" value="1"/>
</dbReference>
<dbReference type="PRINTS" id="PR00119">
    <property type="entry name" value="CATATPASE"/>
</dbReference>
<evidence type="ECO:0000256" key="1">
    <source>
        <dbReference type="ARBA" id="ARBA00004651"/>
    </source>
</evidence>
<evidence type="ECO:0000256" key="15">
    <source>
        <dbReference type="ARBA" id="ARBA00023136"/>
    </source>
</evidence>
<protein>
    <recommendedName>
        <fullName evidence="3">P-type Cu(+) transporter</fullName>
        <ecNumber evidence="3">7.2.2.8</ecNumber>
    </recommendedName>
</protein>
<dbReference type="InterPro" id="IPR023214">
    <property type="entry name" value="HAD_sf"/>
</dbReference>
<evidence type="ECO:0000256" key="11">
    <source>
        <dbReference type="ARBA" id="ARBA00022967"/>
    </source>
</evidence>
<feature type="transmembrane region" description="Helical" evidence="17">
    <location>
        <begin position="136"/>
        <end position="154"/>
    </location>
</feature>
<evidence type="ECO:0000256" key="14">
    <source>
        <dbReference type="ARBA" id="ARBA00023065"/>
    </source>
</evidence>
<dbReference type="SUPFAM" id="SSF81665">
    <property type="entry name" value="Calcium ATPase, transmembrane domain M"/>
    <property type="match status" value="1"/>
</dbReference>
<dbReference type="InterPro" id="IPR023299">
    <property type="entry name" value="ATPase_P-typ_cyto_dom_N"/>
</dbReference>
<dbReference type="InterPro" id="IPR036163">
    <property type="entry name" value="HMA_dom_sf"/>
</dbReference>
<dbReference type="InterPro" id="IPR027256">
    <property type="entry name" value="P-typ_ATPase_IB"/>
</dbReference>
<evidence type="ECO:0000256" key="8">
    <source>
        <dbReference type="ARBA" id="ARBA00022741"/>
    </source>
</evidence>
<accession>A0A928KYZ9</accession>
<feature type="transmembrane region" description="Helical" evidence="17">
    <location>
        <begin position="735"/>
        <end position="754"/>
    </location>
</feature>
<dbReference type="InterPro" id="IPR006121">
    <property type="entry name" value="HMA_dom"/>
</dbReference>
<dbReference type="SFLD" id="SFLDF00027">
    <property type="entry name" value="p-type_atpase"/>
    <property type="match status" value="1"/>
</dbReference>
<dbReference type="SUPFAM" id="SSF81653">
    <property type="entry name" value="Calcium ATPase, transduction domain A"/>
    <property type="match status" value="1"/>
</dbReference>
<keyword evidence="12 17" id="KW-1133">Transmembrane helix</keyword>
<comment type="caution">
    <text evidence="19">The sequence shown here is derived from an EMBL/GenBank/DDBJ whole genome shotgun (WGS) entry which is preliminary data.</text>
</comment>
<evidence type="ECO:0000256" key="16">
    <source>
        <dbReference type="ARBA" id="ARBA00049289"/>
    </source>
</evidence>
<evidence type="ECO:0000259" key="18">
    <source>
        <dbReference type="PROSITE" id="PS50846"/>
    </source>
</evidence>
<dbReference type="PROSITE" id="PS01047">
    <property type="entry name" value="HMA_1"/>
    <property type="match status" value="1"/>
</dbReference>
<gene>
    <name evidence="19" type="ORF">E7512_11775</name>
</gene>
<feature type="transmembrane region" description="Helical" evidence="17">
    <location>
        <begin position="707"/>
        <end position="729"/>
    </location>
</feature>
<dbReference type="InterPro" id="IPR017969">
    <property type="entry name" value="Heavy-metal-associated_CS"/>
</dbReference>
<dbReference type="GO" id="GO:0140581">
    <property type="term" value="F:P-type monovalent copper transporter activity"/>
    <property type="evidence" value="ECO:0007669"/>
    <property type="project" value="UniProtKB-EC"/>
</dbReference>
<evidence type="ECO:0000256" key="10">
    <source>
        <dbReference type="ARBA" id="ARBA00022840"/>
    </source>
</evidence>
<sequence length="771" mass="82051">MNQKYNVTGMSCSACSAAVEKSVKKLEGVEDVNVNLLSNSMTVHFDESILDDNGIISAVESAGYGASVFTHGAAAAAQKTVDPVQEELKSMRTRLIVSFAFWIPLMYLAMHHMLKEWIGLPVPDMIKNAFHGAENGIPFAFTQLLLLLPIVYVNRKYFQVGFKTLWKRSPNMDSLIAIGSTAAIAYGIFAIYKIGYALGAGDMAVVDHYLMDLYFESAGTILTLITLGKYLEARSKGKTSEAISKLMDLAPKTAEVLRDGKEVDIPVEQVRVGDIVLIRPGKSIPVDGVIVEGSSAVDQSALTGESIPVEKTVGDSVIAATLNKTGFFKMEAQKVGGDTTLAQIIELVEEASSSKAPIAKLADKISGVFVPVVIGIALLAAVVWLLLGQSFEFALSIAIAVLVISCPCALGLATPVAIMVGTGKGASNGILIKSAEALETAHTVSAVVLDKTGTITEGKPRVTDIVPAPGIQEQELLAAAASIEKPSEHPLAEAIVERAAELALELSPVGEFQAVSGRGILTSIGGEPYAAGNLALMQEQKVDTGPLQQQAEAFSEQGKTSLFFAKGGRLLGVIAVADVIKPTSRQAVRELTAMGIDVVMLTGDNKRTAEAIRRQMGINRVVAEVLPQDKEEEVRSIQESGKRVAMVGDGINDAPALARADVGIAIGAGTDIAIESADIVLMKSDLMDVVTAIQLSRATIRNIKENLFWAFFYNSIGIPLAAGVFYVLLGWKLNPMFAAAAMSLSSVCVVTNALRLKFFKPRRRFDGEPEI</sequence>
<dbReference type="SFLD" id="SFLDG00002">
    <property type="entry name" value="C1.7:_P-type_atpase_like"/>
    <property type="match status" value="1"/>
</dbReference>
<dbReference type="GO" id="GO:0016887">
    <property type="term" value="F:ATP hydrolysis activity"/>
    <property type="evidence" value="ECO:0007669"/>
    <property type="project" value="InterPro"/>
</dbReference>
<dbReference type="PRINTS" id="PR00943">
    <property type="entry name" value="CUATPASE"/>
</dbReference>
<dbReference type="Gene3D" id="3.40.1110.10">
    <property type="entry name" value="Calcium-transporting ATPase, cytoplasmic domain N"/>
    <property type="match status" value="1"/>
</dbReference>
<dbReference type="InterPro" id="IPR036412">
    <property type="entry name" value="HAD-like_sf"/>
</dbReference>
<evidence type="ECO:0000256" key="3">
    <source>
        <dbReference type="ARBA" id="ARBA00012517"/>
    </source>
</evidence>
<dbReference type="Pfam" id="PF00122">
    <property type="entry name" value="E1-E2_ATPase"/>
    <property type="match status" value="1"/>
</dbReference>
<feature type="domain" description="HMA" evidence="18">
    <location>
        <begin position="1"/>
        <end position="67"/>
    </location>
</feature>
<evidence type="ECO:0000313" key="19">
    <source>
        <dbReference type="EMBL" id="MBE6834234.1"/>
    </source>
</evidence>
<organism evidence="19 20">
    <name type="scientific">Faecalispora sporosphaeroides</name>
    <dbReference type="NCBI Taxonomy" id="1549"/>
    <lineage>
        <taxon>Bacteria</taxon>
        <taxon>Bacillati</taxon>
        <taxon>Bacillota</taxon>
        <taxon>Clostridia</taxon>
        <taxon>Eubacteriales</taxon>
        <taxon>Oscillospiraceae</taxon>
        <taxon>Faecalispora</taxon>
    </lineage>
</organism>
<comment type="similarity">
    <text evidence="2 17">Belongs to the cation transport ATPase (P-type) (TC 3.A.3) family. Type IB subfamily.</text>
</comment>
<evidence type="ECO:0000256" key="7">
    <source>
        <dbReference type="ARBA" id="ARBA00022737"/>
    </source>
</evidence>
<dbReference type="RefSeq" id="WP_326840750.1">
    <property type="nucleotide sequence ID" value="NZ_SVNY01000006.1"/>
</dbReference>
<evidence type="ECO:0000256" key="4">
    <source>
        <dbReference type="ARBA" id="ARBA00022448"/>
    </source>
</evidence>
<keyword evidence="13" id="KW-0186">Copper</keyword>
<dbReference type="InterPro" id="IPR018303">
    <property type="entry name" value="ATPase_P-typ_P_site"/>
</dbReference>
<dbReference type="FunFam" id="3.30.70.100:FF:000005">
    <property type="entry name" value="Copper-exporting P-type ATPase A"/>
    <property type="match status" value="1"/>
</dbReference>
<name>A0A928KYZ9_9FIRM</name>
<evidence type="ECO:0000256" key="6">
    <source>
        <dbReference type="ARBA" id="ARBA00022723"/>
    </source>
</evidence>
<dbReference type="NCBIfam" id="TIGR01494">
    <property type="entry name" value="ATPase_P-type"/>
    <property type="match status" value="1"/>
</dbReference>
<dbReference type="GO" id="GO:0043682">
    <property type="term" value="F:P-type divalent copper transporter activity"/>
    <property type="evidence" value="ECO:0007669"/>
    <property type="project" value="TreeGrafter"/>
</dbReference>
<dbReference type="Gene3D" id="2.70.150.10">
    <property type="entry name" value="Calcium-transporting ATPase, cytoplasmic transduction domain A"/>
    <property type="match status" value="1"/>
</dbReference>
<keyword evidence="10 17" id="KW-0067">ATP-binding</keyword>
<evidence type="ECO:0000256" key="9">
    <source>
        <dbReference type="ARBA" id="ARBA00022796"/>
    </source>
</evidence>
<dbReference type="GO" id="GO:0005524">
    <property type="term" value="F:ATP binding"/>
    <property type="evidence" value="ECO:0007669"/>
    <property type="project" value="UniProtKB-UniRule"/>
</dbReference>
<dbReference type="PROSITE" id="PS50846">
    <property type="entry name" value="HMA_2"/>
    <property type="match status" value="1"/>
</dbReference>
<dbReference type="InterPro" id="IPR008250">
    <property type="entry name" value="ATPase_P-typ_transduc_dom_A_sf"/>
</dbReference>
<keyword evidence="14" id="KW-0406">Ion transport</keyword>
<keyword evidence="15 17" id="KW-0472">Membrane</keyword>
<dbReference type="Gene3D" id="3.30.70.100">
    <property type="match status" value="1"/>
</dbReference>
<dbReference type="GO" id="GO:0005507">
    <property type="term" value="F:copper ion binding"/>
    <property type="evidence" value="ECO:0007669"/>
    <property type="project" value="TreeGrafter"/>
</dbReference>
<comment type="subcellular location">
    <subcellularLocation>
        <location evidence="1">Cell membrane</location>
        <topology evidence="1">Multi-pass membrane protein</topology>
    </subcellularLocation>
</comment>
<dbReference type="InterPro" id="IPR001757">
    <property type="entry name" value="P_typ_ATPase"/>
</dbReference>
<dbReference type="GO" id="GO:0005886">
    <property type="term" value="C:plasma membrane"/>
    <property type="evidence" value="ECO:0007669"/>
    <property type="project" value="UniProtKB-SubCell"/>
</dbReference>
<keyword evidence="8 17" id="KW-0547">Nucleotide-binding</keyword>
<keyword evidence="9" id="KW-0187">Copper transport</keyword>
<dbReference type="AlphaFoldDB" id="A0A928KYZ9"/>
<dbReference type="PANTHER" id="PTHR43520">
    <property type="entry name" value="ATP7, ISOFORM B"/>
    <property type="match status" value="1"/>
</dbReference>
<feature type="transmembrane region" description="Helical" evidence="17">
    <location>
        <begin position="175"/>
        <end position="194"/>
    </location>
</feature>
<dbReference type="FunFam" id="2.70.150.10:FF:000002">
    <property type="entry name" value="Copper-transporting ATPase 1, putative"/>
    <property type="match status" value="1"/>
</dbReference>
<dbReference type="SUPFAM" id="SSF55008">
    <property type="entry name" value="HMA, heavy metal-associated domain"/>
    <property type="match status" value="1"/>
</dbReference>
<dbReference type="Pfam" id="PF00403">
    <property type="entry name" value="HMA"/>
    <property type="match status" value="1"/>
</dbReference>
<feature type="transmembrane region" description="Helical" evidence="17">
    <location>
        <begin position="95"/>
        <end position="114"/>
    </location>
</feature>
<dbReference type="NCBIfam" id="TIGR01511">
    <property type="entry name" value="ATPase-IB1_Cu"/>
    <property type="match status" value="1"/>
</dbReference>
<keyword evidence="4" id="KW-0813">Transport</keyword>
<feature type="transmembrane region" description="Helical" evidence="17">
    <location>
        <begin position="393"/>
        <end position="418"/>
    </location>
</feature>
<dbReference type="InterPro" id="IPR044492">
    <property type="entry name" value="P_typ_ATPase_HD_dom"/>
</dbReference>
<dbReference type="Proteomes" id="UP000754750">
    <property type="component" value="Unassembled WGS sequence"/>
</dbReference>
<evidence type="ECO:0000256" key="13">
    <source>
        <dbReference type="ARBA" id="ARBA00023008"/>
    </source>
</evidence>
<dbReference type="InterPro" id="IPR023298">
    <property type="entry name" value="ATPase_P-typ_TM_dom_sf"/>
</dbReference>
<feature type="transmembrane region" description="Helical" evidence="17">
    <location>
        <begin position="365"/>
        <end position="387"/>
    </location>
</feature>
<keyword evidence="7" id="KW-0677">Repeat</keyword>
<keyword evidence="5 17" id="KW-0812">Transmembrane</keyword>
<dbReference type="SFLD" id="SFLDS00003">
    <property type="entry name" value="Haloacid_Dehalogenase"/>
    <property type="match status" value="1"/>
</dbReference>
<dbReference type="FunFam" id="3.40.50.1000:FF:000031">
    <property type="entry name" value="Probable copper-transporting ATPase HMA5"/>
    <property type="match status" value="1"/>
</dbReference>
<dbReference type="NCBIfam" id="TIGR01525">
    <property type="entry name" value="ATPase-IB_hvy"/>
    <property type="match status" value="1"/>
</dbReference>
<evidence type="ECO:0000313" key="20">
    <source>
        <dbReference type="Proteomes" id="UP000754750"/>
    </source>
</evidence>
<evidence type="ECO:0000256" key="2">
    <source>
        <dbReference type="ARBA" id="ARBA00006024"/>
    </source>
</evidence>
<dbReference type="EC" id="7.2.2.8" evidence="3"/>